<keyword evidence="4 6" id="KW-1133">Transmembrane helix</keyword>
<evidence type="ECO:0000256" key="3">
    <source>
        <dbReference type="ARBA" id="ARBA00022692"/>
    </source>
</evidence>
<dbReference type="InterPro" id="IPR022791">
    <property type="entry name" value="L-PG_synthase/AglD"/>
</dbReference>
<feature type="transmembrane region" description="Helical" evidence="6">
    <location>
        <begin position="75"/>
        <end position="96"/>
    </location>
</feature>
<dbReference type="GO" id="GO:0005886">
    <property type="term" value="C:plasma membrane"/>
    <property type="evidence" value="ECO:0007669"/>
    <property type="project" value="UniProtKB-SubCell"/>
</dbReference>
<dbReference type="EMBL" id="CAFBOS010000152">
    <property type="protein sequence ID" value="CAB5009411.1"/>
    <property type="molecule type" value="Genomic_DNA"/>
</dbReference>
<keyword evidence="3 6" id="KW-0812">Transmembrane</keyword>
<dbReference type="AlphaFoldDB" id="A0A6J6SCY1"/>
<evidence type="ECO:0000256" key="6">
    <source>
        <dbReference type="SAM" id="Phobius"/>
    </source>
</evidence>
<organism evidence="7">
    <name type="scientific">freshwater metagenome</name>
    <dbReference type="NCBI Taxonomy" id="449393"/>
    <lineage>
        <taxon>unclassified sequences</taxon>
        <taxon>metagenomes</taxon>
        <taxon>ecological metagenomes</taxon>
    </lineage>
</organism>
<feature type="transmembrane region" description="Helical" evidence="6">
    <location>
        <begin position="290"/>
        <end position="312"/>
    </location>
</feature>
<feature type="transmembrane region" description="Helical" evidence="6">
    <location>
        <begin position="218"/>
        <end position="239"/>
    </location>
</feature>
<evidence type="ECO:0000313" key="8">
    <source>
        <dbReference type="EMBL" id="CAB5009411.1"/>
    </source>
</evidence>
<comment type="subcellular location">
    <subcellularLocation>
        <location evidence="1">Cell membrane</location>
        <topology evidence="1">Multi-pass membrane protein</topology>
    </subcellularLocation>
</comment>
<evidence type="ECO:0000256" key="1">
    <source>
        <dbReference type="ARBA" id="ARBA00004651"/>
    </source>
</evidence>
<evidence type="ECO:0000256" key="5">
    <source>
        <dbReference type="ARBA" id="ARBA00023136"/>
    </source>
</evidence>
<feature type="transmembrane region" description="Helical" evidence="6">
    <location>
        <begin position="34"/>
        <end position="54"/>
    </location>
</feature>
<evidence type="ECO:0000256" key="2">
    <source>
        <dbReference type="ARBA" id="ARBA00022475"/>
    </source>
</evidence>
<proteinExistence type="predicted"/>
<dbReference type="PANTHER" id="PTHR39087:SF2">
    <property type="entry name" value="UPF0104 MEMBRANE PROTEIN MJ1595"/>
    <property type="match status" value="1"/>
</dbReference>
<feature type="transmembrane region" description="Helical" evidence="6">
    <location>
        <begin position="108"/>
        <end position="132"/>
    </location>
</feature>
<evidence type="ECO:0000256" key="4">
    <source>
        <dbReference type="ARBA" id="ARBA00022989"/>
    </source>
</evidence>
<name>A0A6J6SCY1_9ZZZZ</name>
<evidence type="ECO:0000313" key="7">
    <source>
        <dbReference type="EMBL" id="CAB4732820.1"/>
    </source>
</evidence>
<keyword evidence="5 6" id="KW-0472">Membrane</keyword>
<dbReference type="EMBL" id="CAEZYR010000014">
    <property type="protein sequence ID" value="CAB4732820.1"/>
    <property type="molecule type" value="Genomic_DNA"/>
</dbReference>
<protein>
    <submittedName>
        <fullName evidence="7">Unannotated protein</fullName>
    </submittedName>
</protein>
<gene>
    <name evidence="7" type="ORF">UFOPK2754_00602</name>
    <name evidence="8" type="ORF">UFOPK3967_02149</name>
</gene>
<feature type="transmembrane region" description="Helical" evidence="6">
    <location>
        <begin position="144"/>
        <end position="165"/>
    </location>
</feature>
<sequence>MIGAGVLCLGAWFFAGHGDDIASVDHGLLSTSPWSWLQALALSAALATSTGGVARHSLRMTGVSMSFPAATRLSSASMFLCAVIPSCGMAGAPLFASQAARQMAPASAGAAGYFIASITGRLGLELAVVLSLPLLASYGIPIPLVLAALAVHAISTIVKVAVVSASRRHETTLVRWAAAARSRLRRASEITPGSCPARQIVEHFAAVRWQNRDLRAGLAWSVVGKLVGGLMVIVAVRAVNGSISWTAGFTIYVAATIIGAASFIPAGLGATDLTIGHALVESGLAPAQAAAAVLFYRLFQLWLPLVAGGVLVTRLRSNANEHQATLSRPVDAGPGVMLAAVITPPAAAV</sequence>
<accession>A0A6J6SCY1</accession>
<dbReference type="Pfam" id="PF03706">
    <property type="entry name" value="LPG_synthase_TM"/>
    <property type="match status" value="1"/>
</dbReference>
<reference evidence="7" key="1">
    <citation type="submission" date="2020-05" db="EMBL/GenBank/DDBJ databases">
        <authorList>
            <person name="Chiriac C."/>
            <person name="Salcher M."/>
            <person name="Ghai R."/>
            <person name="Kavagutti S V."/>
        </authorList>
    </citation>
    <scope>NUCLEOTIDE SEQUENCE</scope>
</reference>
<dbReference type="PANTHER" id="PTHR39087">
    <property type="entry name" value="UPF0104 MEMBRANE PROTEIN MJ1595"/>
    <property type="match status" value="1"/>
</dbReference>
<feature type="transmembrane region" description="Helical" evidence="6">
    <location>
        <begin position="251"/>
        <end position="270"/>
    </location>
</feature>
<keyword evidence="2" id="KW-1003">Cell membrane</keyword>